<keyword evidence="2" id="KW-0812">Transmembrane</keyword>
<dbReference type="NCBIfam" id="NF041581">
    <property type="entry name" value="SosA"/>
    <property type="match status" value="1"/>
</dbReference>
<feature type="transmembrane region" description="Helical" evidence="2">
    <location>
        <begin position="12"/>
        <end position="30"/>
    </location>
</feature>
<organism evidence="4 6">
    <name type="scientific">Staphylococcus caeli</name>
    <dbReference type="NCBI Taxonomy" id="2201815"/>
    <lineage>
        <taxon>Bacteria</taxon>
        <taxon>Bacillati</taxon>
        <taxon>Bacillota</taxon>
        <taxon>Bacilli</taxon>
        <taxon>Bacillales</taxon>
        <taxon>Staphylococcaceae</taxon>
        <taxon>Staphylococcus</taxon>
    </lineage>
</organism>
<proteinExistence type="predicted"/>
<dbReference type="RefSeq" id="WP_069996488.1">
    <property type="nucleotide sequence ID" value="NZ_FMPG01000020.1"/>
</dbReference>
<dbReference type="OrthoDB" id="2404571at2"/>
<dbReference type="Proteomes" id="UP000095412">
    <property type="component" value="Unassembled WGS sequence"/>
</dbReference>
<keyword evidence="2" id="KW-1133">Transmembrane helix</keyword>
<accession>A0A1D4R0K8</accession>
<evidence type="ECO:0000313" key="3">
    <source>
        <dbReference type="EMBL" id="SCT41000.1"/>
    </source>
</evidence>
<sequence length="77" mass="8824">MIKIYKSQIKAYMIVLVVTMVLCALFILSAHNNANSEQTYEMTDHQMVHQSNDSEQKNTETEQKSEHEAQPVFAAVH</sequence>
<gene>
    <name evidence="4" type="ORF">SAMEA2297795_02604</name>
    <name evidence="3" type="ORF">SAMEA2297796_02356</name>
</gene>
<dbReference type="Proteomes" id="UP000095768">
    <property type="component" value="Unassembled WGS sequence"/>
</dbReference>
<name>A0A1D4R0K8_9STAP</name>
<reference evidence="4 6" key="1">
    <citation type="submission" date="2016-09" db="EMBL/GenBank/DDBJ databases">
        <authorList>
            <consortium name="Pathogen Informatics"/>
        </authorList>
    </citation>
    <scope>NUCLEOTIDE SEQUENCE [LARGE SCALE GENOMIC DNA]</scope>
    <source>
        <strain evidence="4 6">82B</strain>
    </source>
</reference>
<protein>
    <submittedName>
        <fullName evidence="3 4">Secreted protein</fullName>
    </submittedName>
</protein>
<feature type="compositionally biased region" description="Basic and acidic residues" evidence="1">
    <location>
        <begin position="42"/>
        <end position="69"/>
    </location>
</feature>
<feature type="region of interest" description="Disordered" evidence="1">
    <location>
        <begin position="39"/>
        <end position="77"/>
    </location>
</feature>
<keyword evidence="2" id="KW-0472">Membrane</keyword>
<dbReference type="EMBL" id="FMPI01000024">
    <property type="protein sequence ID" value="SCT41000.1"/>
    <property type="molecule type" value="Genomic_DNA"/>
</dbReference>
<evidence type="ECO:0000256" key="1">
    <source>
        <dbReference type="SAM" id="MobiDB-lite"/>
    </source>
</evidence>
<evidence type="ECO:0000313" key="5">
    <source>
        <dbReference type="Proteomes" id="UP000095412"/>
    </source>
</evidence>
<evidence type="ECO:0000256" key="2">
    <source>
        <dbReference type="SAM" id="Phobius"/>
    </source>
</evidence>
<evidence type="ECO:0000313" key="6">
    <source>
        <dbReference type="Proteomes" id="UP000095768"/>
    </source>
</evidence>
<evidence type="ECO:0000313" key="4">
    <source>
        <dbReference type="EMBL" id="SCT48635.1"/>
    </source>
</evidence>
<reference evidence="3 5" key="2">
    <citation type="submission" date="2016-09" db="EMBL/GenBank/DDBJ databases">
        <authorList>
            <consortium name="Pathogen Informatics"/>
            <person name="Sun Q."/>
            <person name="Inoue M."/>
        </authorList>
    </citation>
    <scope>NUCLEOTIDE SEQUENCE [LARGE SCALE GENOMIC DNA]</scope>
    <source>
        <strain evidence="3 5">82C</strain>
    </source>
</reference>
<dbReference type="InterPro" id="IPR048170">
    <property type="entry name" value="SosA-like"/>
</dbReference>
<dbReference type="EMBL" id="FMPG01000020">
    <property type="protein sequence ID" value="SCT48635.1"/>
    <property type="molecule type" value="Genomic_DNA"/>
</dbReference>
<keyword evidence="5" id="KW-1185">Reference proteome</keyword>
<dbReference type="AlphaFoldDB" id="A0A1D4R0K8"/>